<organism evidence="1 2">
    <name type="scientific">Mitsuokella jalaludinii</name>
    <dbReference type="NCBI Taxonomy" id="187979"/>
    <lineage>
        <taxon>Bacteria</taxon>
        <taxon>Bacillati</taxon>
        <taxon>Bacillota</taxon>
        <taxon>Negativicutes</taxon>
        <taxon>Selenomonadales</taxon>
        <taxon>Selenomonadaceae</taxon>
        <taxon>Mitsuokella</taxon>
    </lineage>
</organism>
<dbReference type="OrthoDB" id="36975at2"/>
<gene>
    <name evidence="1" type="ORF">ERS852385_00743</name>
</gene>
<name>A0A173XV18_9FIRM</name>
<dbReference type="Proteomes" id="UP000095546">
    <property type="component" value="Unassembled WGS sequence"/>
</dbReference>
<dbReference type="AlphaFoldDB" id="A0A173XV18"/>
<accession>A0A173XV18</accession>
<protein>
    <submittedName>
        <fullName evidence="1">Beta-lactamase superfamily domain</fullName>
    </submittedName>
</protein>
<dbReference type="EMBL" id="CYYU01000003">
    <property type="protein sequence ID" value="CUN55373.1"/>
    <property type="molecule type" value="Genomic_DNA"/>
</dbReference>
<dbReference type="InterPro" id="IPR036866">
    <property type="entry name" value="RibonucZ/Hydroxyglut_hydro"/>
</dbReference>
<evidence type="ECO:0000313" key="2">
    <source>
        <dbReference type="Proteomes" id="UP000095546"/>
    </source>
</evidence>
<proteinExistence type="predicted"/>
<dbReference type="STRING" id="187979.ERS852385_00743"/>
<dbReference type="PANTHER" id="PTHR42967:SF1">
    <property type="entry name" value="MBL FOLD METALLO-HYDROLASE"/>
    <property type="match status" value="1"/>
</dbReference>
<sequence length="245" mass="27545">MIEITYLLNSGFLVRVGRTLLVFDDFKDPAGAVDAAVEAANFDHLYFFASHGHFDHFDAHICAYEAKTERYILSDDIRCTKALSSFDQAKLVFLKTYASWQDEHIAVESFDSTDIGTSFRVVLKDEGVTIFHAGDFNWWDWTGEPQEQRKLAENAFRKQMKKLKGLEADLAFFPVDGRLGPSIDKGAKVFCTETEVRALVTMHSVGYPAWQPPEGFFGAGRSIPVWSPRTPGEKACLKDGQFLAD</sequence>
<keyword evidence="2" id="KW-1185">Reference proteome</keyword>
<dbReference type="Gene3D" id="3.60.15.10">
    <property type="entry name" value="Ribonuclease Z/Hydroxyacylglutathione hydrolase-like"/>
    <property type="match status" value="1"/>
</dbReference>
<dbReference type="eggNOG" id="COG2220">
    <property type="taxonomic scope" value="Bacteria"/>
</dbReference>
<dbReference type="PANTHER" id="PTHR42967">
    <property type="entry name" value="METAL DEPENDENT HYDROLASE"/>
    <property type="match status" value="1"/>
</dbReference>
<dbReference type="SUPFAM" id="SSF56281">
    <property type="entry name" value="Metallo-hydrolase/oxidoreductase"/>
    <property type="match status" value="1"/>
</dbReference>
<reference evidence="1 2" key="1">
    <citation type="submission" date="2015-09" db="EMBL/GenBank/DDBJ databases">
        <authorList>
            <consortium name="Pathogen Informatics"/>
        </authorList>
    </citation>
    <scope>NUCLEOTIDE SEQUENCE [LARGE SCALE GENOMIC DNA]</scope>
    <source>
        <strain evidence="1 2">2789STDY5608828</strain>
    </source>
</reference>
<evidence type="ECO:0000313" key="1">
    <source>
        <dbReference type="EMBL" id="CUN55373.1"/>
    </source>
</evidence>
<dbReference type="RefSeq" id="WP_055160820.1">
    <property type="nucleotide sequence ID" value="NZ_CABIWZ010000003.1"/>
</dbReference>